<evidence type="ECO:0000256" key="3">
    <source>
        <dbReference type="ARBA" id="ARBA00022777"/>
    </source>
</evidence>
<dbReference type="InterPro" id="IPR004381">
    <property type="entry name" value="Glycerate_kinase"/>
</dbReference>
<dbReference type="Pfam" id="PF02595">
    <property type="entry name" value="Gly_kinase"/>
    <property type="match status" value="1"/>
</dbReference>
<dbReference type="Gene3D" id="3.40.50.10350">
    <property type="entry name" value="Glycerate kinase, domain 1"/>
    <property type="match status" value="1"/>
</dbReference>
<keyword evidence="3 4" id="KW-0418">Kinase</keyword>
<dbReference type="AlphaFoldDB" id="A0A0E4A1T1"/>
<name>A0A0E4A1T1_9BACT</name>
<dbReference type="PANTHER" id="PTHR21599">
    <property type="entry name" value="GLYCERATE KINASE"/>
    <property type="match status" value="1"/>
</dbReference>
<evidence type="ECO:0000256" key="1">
    <source>
        <dbReference type="ARBA" id="ARBA00006284"/>
    </source>
</evidence>
<dbReference type="PATRIC" id="fig|1379870.5.peg.4817"/>
<keyword evidence="2 4" id="KW-0808">Transferase</keyword>
<organism evidence="5 6">
    <name type="scientific">Spirosoma radiotolerans</name>
    <dbReference type="NCBI Taxonomy" id="1379870"/>
    <lineage>
        <taxon>Bacteria</taxon>
        <taxon>Pseudomonadati</taxon>
        <taxon>Bacteroidota</taxon>
        <taxon>Cytophagia</taxon>
        <taxon>Cytophagales</taxon>
        <taxon>Cytophagaceae</taxon>
        <taxon>Spirosoma</taxon>
    </lineage>
</organism>
<evidence type="ECO:0000313" key="6">
    <source>
        <dbReference type="Proteomes" id="UP000033054"/>
    </source>
</evidence>
<dbReference type="InterPro" id="IPR036129">
    <property type="entry name" value="Glycerate_kinase_sf"/>
</dbReference>
<protein>
    <submittedName>
        <fullName evidence="5">Glycerate kinase</fullName>
    </submittedName>
</protein>
<gene>
    <name evidence="5" type="ORF">SD10_22240</name>
</gene>
<dbReference type="PIRSF" id="PIRSF006078">
    <property type="entry name" value="GlxK"/>
    <property type="match status" value="1"/>
</dbReference>
<dbReference type="Gene3D" id="3.90.1510.10">
    <property type="entry name" value="Glycerate kinase, domain 2"/>
    <property type="match status" value="1"/>
</dbReference>
<proteinExistence type="inferred from homology"/>
<dbReference type="NCBIfam" id="TIGR00045">
    <property type="entry name" value="glycerate kinase"/>
    <property type="match status" value="1"/>
</dbReference>
<dbReference type="EMBL" id="CP010429">
    <property type="protein sequence ID" value="AKD58722.1"/>
    <property type="molecule type" value="Genomic_DNA"/>
</dbReference>
<dbReference type="InterPro" id="IPR018193">
    <property type="entry name" value="Glyc_kinase_flavodox-like_fold"/>
</dbReference>
<sequence length="382" mass="39681">MRILIAPNAFKHSLNATDVATALEQGLTQSALDCVCECFPVGDGGDGTGTLMIQKHDGLLVSATVNDPLGRPIPSSFGLVNNGHTAVIEMANASGLQLLQPDELDPLRATSFGTGELIRLALDKGVREMVLAIGGSATVDGGTGILRALGIQFLAADSTALTTPESLTNLETIDVSGLDPRILACTITILCDVDNPLVGDQGSAAVFGPQKGATPESVNKLDASLRRFAEVAHRQTGVDMTYLKHGGAAGGVAAGLHTFLKANLVNGVDFFLGFTNFGKALDQADLVLTGEGSLDEQTLHGKGPFGVAFQAKQKKLPVLGIAGKVPLEPNEALNQYFDVLLAIGNGPADIPTAMQLTRQNLVRTAQQLGNLLALTGNVSLRS</sequence>
<keyword evidence="6" id="KW-1185">Reference proteome</keyword>
<dbReference type="Proteomes" id="UP000033054">
    <property type="component" value="Chromosome"/>
</dbReference>
<evidence type="ECO:0000256" key="4">
    <source>
        <dbReference type="PIRNR" id="PIRNR006078"/>
    </source>
</evidence>
<dbReference type="InterPro" id="IPR018197">
    <property type="entry name" value="Glycerate_kinase_RE-like"/>
</dbReference>
<dbReference type="HOGENOM" id="CLU_028255_0_0_10"/>
<dbReference type="GO" id="GO:0008887">
    <property type="term" value="F:glycerate kinase activity"/>
    <property type="evidence" value="ECO:0007669"/>
    <property type="project" value="UniProtKB-UniRule"/>
</dbReference>
<dbReference type="KEGG" id="srd:SD10_22240"/>
<evidence type="ECO:0000313" key="5">
    <source>
        <dbReference type="EMBL" id="AKD58722.1"/>
    </source>
</evidence>
<dbReference type="STRING" id="1379870.SD10_22240"/>
<dbReference type="SUPFAM" id="SSF110738">
    <property type="entry name" value="Glycerate kinase I"/>
    <property type="match status" value="1"/>
</dbReference>
<accession>A0A0E4A1T1</accession>
<comment type="similarity">
    <text evidence="1 4">Belongs to the glycerate kinase type-1 family.</text>
</comment>
<evidence type="ECO:0000256" key="2">
    <source>
        <dbReference type="ARBA" id="ARBA00022679"/>
    </source>
</evidence>
<dbReference type="PANTHER" id="PTHR21599:SF0">
    <property type="entry name" value="GLYCERATE KINASE"/>
    <property type="match status" value="1"/>
</dbReference>
<dbReference type="GO" id="GO:0031388">
    <property type="term" value="P:organic acid phosphorylation"/>
    <property type="evidence" value="ECO:0007669"/>
    <property type="project" value="UniProtKB-UniRule"/>
</dbReference>
<reference evidence="5 6" key="1">
    <citation type="journal article" date="2014" name="Curr. Microbiol.">
        <title>Spirosoma radiotolerans sp. nov., a gamma-radiation-resistant bacterium isolated from gamma ray-irradiated soil.</title>
        <authorList>
            <person name="Lee J.J."/>
            <person name="Srinivasan S."/>
            <person name="Lim S."/>
            <person name="Joe M."/>
            <person name="Im S."/>
            <person name="Bae S.I."/>
            <person name="Park K.R."/>
            <person name="Han J.H."/>
            <person name="Park S.H."/>
            <person name="Joo B.M."/>
            <person name="Park S.J."/>
            <person name="Kim M.K."/>
        </authorList>
    </citation>
    <scope>NUCLEOTIDE SEQUENCE [LARGE SCALE GENOMIC DNA]</scope>
    <source>
        <strain evidence="5 6">DG5A</strain>
    </source>
</reference>